<dbReference type="InterPro" id="IPR052781">
    <property type="entry name" value="Cys_protease_inhibitor_I42"/>
</dbReference>
<evidence type="ECO:0000313" key="7">
    <source>
        <dbReference type="Proteomes" id="UP000027946"/>
    </source>
</evidence>
<reference evidence="6 7" key="1">
    <citation type="submission" date="2014-03" db="EMBL/GenBank/DDBJ databases">
        <title>Genome sequence of Clostridium litorale W6, DSM 5388.</title>
        <authorList>
            <person name="Poehlein A."/>
            <person name="Jagirdar A."/>
            <person name="Khonsari B."/>
            <person name="Chibani C.M."/>
            <person name="Gutierrez Gutierrez D.A."/>
            <person name="Davydova E."/>
            <person name="Alghaithi H.S."/>
            <person name="Nair K.P."/>
            <person name="Dhamotharan K."/>
            <person name="Chandran L."/>
            <person name="G W."/>
            <person name="Daniel R."/>
        </authorList>
    </citation>
    <scope>NUCLEOTIDE SEQUENCE [LARGE SCALE GENOMIC DNA]</scope>
    <source>
        <strain evidence="6 7">W6</strain>
    </source>
</reference>
<dbReference type="Gene3D" id="2.60.40.2020">
    <property type="match status" value="1"/>
</dbReference>
<organism evidence="6 7">
    <name type="scientific">Peptoclostridium litorale DSM 5388</name>
    <dbReference type="NCBI Taxonomy" id="1121324"/>
    <lineage>
        <taxon>Bacteria</taxon>
        <taxon>Bacillati</taxon>
        <taxon>Bacillota</taxon>
        <taxon>Clostridia</taxon>
        <taxon>Peptostreptococcales</taxon>
        <taxon>Peptoclostridiaceae</taxon>
        <taxon>Peptoclostridium</taxon>
    </lineage>
</organism>
<evidence type="ECO:0000259" key="4">
    <source>
        <dbReference type="Pfam" id="PF07833"/>
    </source>
</evidence>
<keyword evidence="1" id="KW-0646">Protease inhibitor</keyword>
<protein>
    <recommendedName>
        <fullName evidence="8">Copper amine oxidase-like N-terminal domain-containing protein</fullName>
    </recommendedName>
</protein>
<keyword evidence="3" id="KW-0732">Signal</keyword>
<sequence>MKRKMSMFLAGVMLMSGVSSVSAQAIPERAVEAVAISAPVDTAVPELYEKTAPFEVEQSKDQFKVILEENPSTGYVWSAKIKDEALITSKGENFIGMDTELLGAPGKKEFSFRVNSDGVSTISFTKNRAGEENPAESLRLLVYKSGEKLIVEEDKVVSINNGEEEETLSADIYYNDALIESKGGLKKIGGITMFPAADVLRAMGYNVEWKEETKSVEISKGAQWTSITIGKNSYFKNKMAPIELSAAPQIVDGSTYVPVEFLAEILGRGLTVDNGDLKLGDMEAQIHSGYVKDIRHDETGTMTITISNVKDSNDINDQIIIHTSKAYTYYNKEAKIGEHINVVCSMIMTMSIPPQTSGYVVY</sequence>
<dbReference type="SUPFAM" id="SSF141066">
    <property type="entry name" value="ICP-like"/>
    <property type="match status" value="1"/>
</dbReference>
<dbReference type="Proteomes" id="UP000027946">
    <property type="component" value="Unassembled WGS sequence"/>
</dbReference>
<evidence type="ECO:0000256" key="1">
    <source>
        <dbReference type="ARBA" id="ARBA00022690"/>
    </source>
</evidence>
<feature type="chain" id="PRO_5010346620" description="Copper amine oxidase-like N-terminal domain-containing protein" evidence="3">
    <location>
        <begin position="26"/>
        <end position="362"/>
    </location>
</feature>
<dbReference type="SUPFAM" id="SSF55383">
    <property type="entry name" value="Copper amine oxidase, domain N"/>
    <property type="match status" value="1"/>
</dbReference>
<name>A0A069REL1_PEPLI</name>
<evidence type="ECO:0008006" key="8">
    <source>
        <dbReference type="Google" id="ProtNLM"/>
    </source>
</evidence>
<feature type="domain" description="Copper amine oxidase-like N-terminal" evidence="4">
    <location>
        <begin position="189"/>
        <end position="275"/>
    </location>
</feature>
<dbReference type="Pfam" id="PF07833">
    <property type="entry name" value="Cu_amine_oxidN1"/>
    <property type="match status" value="1"/>
</dbReference>
<dbReference type="EMBL" id="JJMM01000010">
    <property type="protein sequence ID" value="KDR95481.1"/>
    <property type="molecule type" value="Genomic_DNA"/>
</dbReference>
<keyword evidence="7" id="KW-1185">Reference proteome</keyword>
<dbReference type="PANTHER" id="PTHR36530:SF1">
    <property type="entry name" value="AMOEBIASIN-1"/>
    <property type="match status" value="1"/>
</dbReference>
<dbReference type="STRING" id="1121324.CLIT_10c02080"/>
<accession>A0A069REL1</accession>
<dbReference type="AlphaFoldDB" id="A0A069REL1"/>
<evidence type="ECO:0000256" key="2">
    <source>
        <dbReference type="ARBA" id="ARBA00022704"/>
    </source>
</evidence>
<dbReference type="Pfam" id="PF09394">
    <property type="entry name" value="Inhibitor_I42"/>
    <property type="match status" value="1"/>
</dbReference>
<dbReference type="InterPro" id="IPR036331">
    <property type="entry name" value="Chagasin-like_sf"/>
</dbReference>
<feature type="domain" description="Proteinase inhibitor I42 chagasin" evidence="5">
    <location>
        <begin position="60"/>
        <end position="136"/>
    </location>
</feature>
<dbReference type="GO" id="GO:0004869">
    <property type="term" value="F:cysteine-type endopeptidase inhibitor activity"/>
    <property type="evidence" value="ECO:0007669"/>
    <property type="project" value="UniProtKB-KW"/>
</dbReference>
<proteinExistence type="predicted"/>
<comment type="caution">
    <text evidence="6">The sequence shown here is derived from an EMBL/GenBank/DDBJ whole genome shotgun (WGS) entry which is preliminary data.</text>
</comment>
<evidence type="ECO:0000256" key="3">
    <source>
        <dbReference type="SAM" id="SignalP"/>
    </source>
</evidence>
<dbReference type="RefSeq" id="WP_038263755.1">
    <property type="nucleotide sequence ID" value="NZ_FSRH01000010.1"/>
</dbReference>
<feature type="signal peptide" evidence="3">
    <location>
        <begin position="1"/>
        <end position="25"/>
    </location>
</feature>
<dbReference type="Gene3D" id="3.30.457.10">
    <property type="entry name" value="Copper amine oxidase-like, N-terminal domain"/>
    <property type="match status" value="1"/>
</dbReference>
<evidence type="ECO:0000313" key="6">
    <source>
        <dbReference type="EMBL" id="KDR95481.1"/>
    </source>
</evidence>
<dbReference type="InterPro" id="IPR036582">
    <property type="entry name" value="Mao_N_sf"/>
</dbReference>
<gene>
    <name evidence="6" type="ORF">CLIT_10c02080</name>
</gene>
<dbReference type="InterPro" id="IPR012854">
    <property type="entry name" value="Cu_amine_oxidase-like_N"/>
</dbReference>
<dbReference type="InterPro" id="IPR018990">
    <property type="entry name" value="Prot_inh_I42_chagasin"/>
</dbReference>
<dbReference type="PANTHER" id="PTHR36530">
    <property type="entry name" value="INHIBITOR OF CYSTEINE PEPTIDASE"/>
    <property type="match status" value="1"/>
</dbReference>
<dbReference type="OrthoDB" id="1684927at2"/>
<evidence type="ECO:0000259" key="5">
    <source>
        <dbReference type="Pfam" id="PF09394"/>
    </source>
</evidence>
<keyword evidence="2" id="KW-0789">Thiol protease inhibitor</keyword>